<dbReference type="PANTHER" id="PTHR17605">
    <property type="entry name" value="RIBOSOME BIOGENESIS PROTEIN BOP1 BLOCK OF PROLIFERATION 1 PROTEIN"/>
    <property type="match status" value="1"/>
</dbReference>
<dbReference type="InterPro" id="IPR012953">
    <property type="entry name" value="BOP1_N_dom"/>
</dbReference>
<feature type="compositionally biased region" description="Acidic residues" evidence="8">
    <location>
        <begin position="35"/>
        <end position="46"/>
    </location>
</feature>
<dbReference type="Pfam" id="PF00400">
    <property type="entry name" value="WD40"/>
    <property type="match status" value="4"/>
</dbReference>
<dbReference type="STRING" id="39966.A0A369JM51"/>
<keyword evidence="2 6" id="KW-0698">rRNA processing</keyword>
<dbReference type="Proteomes" id="UP000076154">
    <property type="component" value="Unassembled WGS sequence"/>
</dbReference>
<dbReference type="InterPro" id="IPR001680">
    <property type="entry name" value="WD40_rpt"/>
</dbReference>
<keyword evidence="1 6" id="KW-0690">Ribosome biogenesis</keyword>
<dbReference type="GO" id="GO:0043021">
    <property type="term" value="F:ribonucleoprotein complex binding"/>
    <property type="evidence" value="ECO:0007669"/>
    <property type="project" value="UniProtKB-UniRule"/>
</dbReference>
<comment type="similarity">
    <text evidence="6">Belongs to the WD repeat BOP1/ERB1 family.</text>
</comment>
<name>A0A369JM51_HYPMA</name>
<dbReference type="GO" id="GO:0000463">
    <property type="term" value="P:maturation of LSU-rRNA from tricistronic rRNA transcript (SSU-rRNA, 5.8S rRNA, LSU-rRNA)"/>
    <property type="evidence" value="ECO:0007669"/>
    <property type="project" value="UniProtKB-UniRule"/>
</dbReference>
<proteinExistence type="inferred from homology"/>
<evidence type="ECO:0000313" key="11">
    <source>
        <dbReference type="Proteomes" id="UP000076154"/>
    </source>
</evidence>
<feature type="repeat" description="WD" evidence="7">
    <location>
        <begin position="660"/>
        <end position="701"/>
    </location>
</feature>
<evidence type="ECO:0000259" key="9">
    <source>
        <dbReference type="SMART" id="SM01035"/>
    </source>
</evidence>
<dbReference type="SUPFAM" id="SSF50978">
    <property type="entry name" value="WD40 repeat-like"/>
    <property type="match status" value="1"/>
</dbReference>
<evidence type="ECO:0000256" key="2">
    <source>
        <dbReference type="ARBA" id="ARBA00022552"/>
    </source>
</evidence>
<dbReference type="PROSITE" id="PS50082">
    <property type="entry name" value="WD_REPEATS_2"/>
    <property type="match status" value="2"/>
</dbReference>
<gene>
    <name evidence="6 10" type="primary">ERB1</name>
    <name evidence="10" type="ORF">Hypma_009571</name>
</gene>
<dbReference type="GO" id="GO:0005654">
    <property type="term" value="C:nucleoplasm"/>
    <property type="evidence" value="ECO:0007669"/>
    <property type="project" value="UniProtKB-SubCell"/>
</dbReference>
<dbReference type="InterPro" id="IPR036322">
    <property type="entry name" value="WD40_repeat_dom_sf"/>
</dbReference>
<feature type="domain" description="BOP1 N-terminal" evidence="9">
    <location>
        <begin position="143"/>
        <end position="398"/>
    </location>
</feature>
<dbReference type="PANTHER" id="PTHR17605:SF0">
    <property type="entry name" value="RIBOSOME BIOGENESIS PROTEIN BOP1"/>
    <property type="match status" value="1"/>
</dbReference>
<comment type="function">
    <text evidence="6">Component of the NOP7 complex, which is required for maturation of the 25S and 5.8S ribosomal RNAs and formation of the 60S ribosome.</text>
</comment>
<reference evidence="10" key="1">
    <citation type="submission" date="2018-04" db="EMBL/GenBank/DDBJ databases">
        <title>Whole genome sequencing of Hypsizygus marmoreus.</title>
        <authorList>
            <person name="Choi I.-G."/>
            <person name="Min B."/>
            <person name="Kim J.-G."/>
            <person name="Kim S."/>
            <person name="Oh Y.-L."/>
            <person name="Kong W.-S."/>
            <person name="Park H."/>
            <person name="Jeong J."/>
            <person name="Song E.-S."/>
        </authorList>
    </citation>
    <scope>NUCLEOTIDE SEQUENCE [LARGE SCALE GENOMIC DNA]</scope>
    <source>
        <strain evidence="10">51987-8</strain>
    </source>
</reference>
<dbReference type="EMBL" id="LUEZ02000047">
    <property type="protein sequence ID" value="RDB23301.1"/>
    <property type="molecule type" value="Genomic_DNA"/>
</dbReference>
<protein>
    <recommendedName>
        <fullName evidence="6">Ribosome biogenesis protein ERB1</fullName>
    </recommendedName>
    <alternativeName>
        <fullName evidence="6">Eukaryotic ribosome biogenesis protein 1</fullName>
    </alternativeName>
</protein>
<dbReference type="FunCoup" id="A0A369JM51">
    <property type="interactions" value="466"/>
</dbReference>
<keyword evidence="5 6" id="KW-0539">Nucleus</keyword>
<feature type="compositionally biased region" description="Acidic residues" evidence="8">
    <location>
        <begin position="63"/>
        <end position="88"/>
    </location>
</feature>
<dbReference type="InParanoid" id="A0A369JM51"/>
<feature type="compositionally biased region" description="Acidic residues" evidence="8">
    <location>
        <begin position="118"/>
        <end position="128"/>
    </location>
</feature>
<accession>A0A369JM51</accession>
<dbReference type="Pfam" id="PF08145">
    <property type="entry name" value="BOP1NT"/>
    <property type="match status" value="1"/>
</dbReference>
<feature type="repeat" description="WD" evidence="7">
    <location>
        <begin position="405"/>
        <end position="446"/>
    </location>
</feature>
<dbReference type="FunFam" id="2.130.10.10:FF:000576">
    <property type="entry name" value="Ribosome biogenesis protein ERB1"/>
    <property type="match status" value="1"/>
</dbReference>
<sequence length="878" mass="98518">MAVKHFAKTSNKRKQPFEDDAPPAPSLHVENLEMLSDEENDEDAASDDGHVDEFPEIDTRSDSDEEEDEDDSDDEEEEGENEAEDGSESDNSSLHVFPKAKTIVSDITGQPKRVYPEIEPDYDSDSSTEDAPNRVGNVPMHWYDDLPHVGYNIDGKKVLRPARGDELDKFLQTVEDPSSWTSAFDKTSQMDKPLTTEELDIIQRLYAGEVPDASYDPYEPMTEWFTGKGKEEIMPLSAAPEPKRRWVPSKWEKQKVMKIVRAIRQGRIIGSKPKTTSKFPVYSIWSEPSSSHPPPLPAPKPRLPTNSESYNPPEEYLPTEEERKEWEAQDVEDRERDYLPQKYSALRLVPAYDRFIKERFSRQLDLYLAPRIQRVKLNIDPSTLIPKLPSPSSLKPFPNYKSLTFTQPKGRARCISVSPDGAWVISGDEGGRVSLWEVNVGREVKSWDFGSKIGALEWCPRADVSYFVVTIEEAIHFLIPPNVPSSVFSLTEALLAPASLPPAPTTPSPVKWVSPPSSARSIDTPILTATLPPSSGLPTQVTWHRRGDYLATVSTGGTQGGVWIHQITRRHSQAPFKKVKGAVQMVLFHPLKPHFFVATQQYVRLYNLSEQKLLKTLTPGIKWISSMDVHPSGDHLIVGGYDRKLCWFDLELSDKPYKIMRYHTRAIRSLHFHPSYPLFASSSDDGAIQIFHARVYNDLMTDPLIVPLKILRGHEIRDGLGVLQVKWCSRQPWLVSGGADGTIAVCQNHSFDLWVNNSSDAYAILIHGEMIIFDPDIRGCTRKRSRSQKKTIMPSSPVQKQHGCIRETPGFNVNRKEGIAGTRSEPASLSVSSVAGSLKIVDVPVRSGLRVIHGKYNAGNFDVPITQRAGTPVDPPLN</sequence>
<comment type="caution">
    <text evidence="10">The sequence shown here is derived from an EMBL/GenBank/DDBJ whole genome shotgun (WGS) entry which is preliminary data.</text>
</comment>
<evidence type="ECO:0000256" key="6">
    <source>
        <dbReference type="HAMAP-Rule" id="MF_03027"/>
    </source>
</evidence>
<dbReference type="AlphaFoldDB" id="A0A369JM51"/>
<keyword evidence="11" id="KW-1185">Reference proteome</keyword>
<feature type="compositionally biased region" description="Basic residues" evidence="8">
    <location>
        <begin position="1"/>
        <end position="14"/>
    </location>
</feature>
<dbReference type="SMART" id="SM01035">
    <property type="entry name" value="BOP1NT"/>
    <property type="match status" value="1"/>
</dbReference>
<evidence type="ECO:0000256" key="5">
    <source>
        <dbReference type="ARBA" id="ARBA00023242"/>
    </source>
</evidence>
<dbReference type="InterPro" id="IPR015943">
    <property type="entry name" value="WD40/YVTN_repeat-like_dom_sf"/>
</dbReference>
<dbReference type="Gene3D" id="2.130.10.10">
    <property type="entry name" value="YVTN repeat-like/Quinoprotein amine dehydrogenase"/>
    <property type="match status" value="1"/>
</dbReference>
<organism evidence="10 11">
    <name type="scientific">Hypsizygus marmoreus</name>
    <name type="common">White beech mushroom</name>
    <name type="synonym">Agaricus marmoreus</name>
    <dbReference type="NCBI Taxonomy" id="39966"/>
    <lineage>
        <taxon>Eukaryota</taxon>
        <taxon>Fungi</taxon>
        <taxon>Dikarya</taxon>
        <taxon>Basidiomycota</taxon>
        <taxon>Agaricomycotina</taxon>
        <taxon>Agaricomycetes</taxon>
        <taxon>Agaricomycetidae</taxon>
        <taxon>Agaricales</taxon>
        <taxon>Tricholomatineae</taxon>
        <taxon>Lyophyllaceae</taxon>
        <taxon>Hypsizygus</taxon>
    </lineage>
</organism>
<feature type="compositionally biased region" description="Basic and acidic residues" evidence="8">
    <location>
        <begin position="320"/>
        <end position="332"/>
    </location>
</feature>
<feature type="region of interest" description="Disordered" evidence="8">
    <location>
        <begin position="287"/>
        <end position="332"/>
    </location>
</feature>
<evidence type="ECO:0000313" key="10">
    <source>
        <dbReference type="EMBL" id="RDB23301.1"/>
    </source>
</evidence>
<feature type="compositionally biased region" description="Basic and acidic residues" evidence="8">
    <location>
        <begin position="47"/>
        <end position="62"/>
    </location>
</feature>
<evidence type="ECO:0000256" key="4">
    <source>
        <dbReference type="ARBA" id="ARBA00022737"/>
    </source>
</evidence>
<evidence type="ECO:0000256" key="8">
    <source>
        <dbReference type="SAM" id="MobiDB-lite"/>
    </source>
</evidence>
<keyword evidence="3 7" id="KW-0853">WD repeat</keyword>
<dbReference type="GO" id="GO:0000466">
    <property type="term" value="P:maturation of 5.8S rRNA from tricistronic rRNA transcript (SSU-rRNA, 5.8S rRNA, LSU-rRNA)"/>
    <property type="evidence" value="ECO:0007669"/>
    <property type="project" value="UniProtKB-UniRule"/>
</dbReference>
<comment type="subcellular location">
    <subcellularLocation>
        <location evidence="6">Nucleus</location>
        <location evidence="6">Nucleolus</location>
    </subcellularLocation>
    <subcellularLocation>
        <location evidence="6">Nucleus</location>
        <location evidence="6">Nucleoplasm</location>
    </subcellularLocation>
</comment>
<feature type="region of interest" description="Disordered" evidence="8">
    <location>
        <begin position="1"/>
        <end position="136"/>
    </location>
</feature>
<dbReference type="HAMAP" id="MF_03027">
    <property type="entry name" value="BOP1"/>
    <property type="match status" value="1"/>
</dbReference>
<dbReference type="GO" id="GO:0070545">
    <property type="term" value="C:PeBoW complex"/>
    <property type="evidence" value="ECO:0007669"/>
    <property type="project" value="TreeGrafter"/>
</dbReference>
<evidence type="ECO:0000256" key="7">
    <source>
        <dbReference type="PROSITE-ProRule" id="PRU00221"/>
    </source>
</evidence>
<feature type="compositionally biased region" description="Pro residues" evidence="8">
    <location>
        <begin position="291"/>
        <end position="302"/>
    </location>
</feature>
<evidence type="ECO:0000256" key="1">
    <source>
        <dbReference type="ARBA" id="ARBA00022517"/>
    </source>
</evidence>
<dbReference type="SMART" id="SM00320">
    <property type="entry name" value="WD40"/>
    <property type="match status" value="6"/>
</dbReference>
<dbReference type="InterPro" id="IPR028598">
    <property type="entry name" value="BOP1/Erb1"/>
</dbReference>
<comment type="subunit">
    <text evidence="6">Component of the NOP7 complex, composed of ERB1, NOP7 and YTM1. Within the NOP7 complex ERB1 appears to interact directly with NOP7 and YTM1. The NOP7 complex also associates with the 66S pre-ribosome.</text>
</comment>
<keyword evidence="4" id="KW-0677">Repeat</keyword>
<dbReference type="GO" id="GO:0030687">
    <property type="term" value="C:preribosome, large subunit precursor"/>
    <property type="evidence" value="ECO:0007669"/>
    <property type="project" value="UniProtKB-UniRule"/>
</dbReference>
<dbReference type="OrthoDB" id="5571054at2759"/>
<evidence type="ECO:0000256" key="3">
    <source>
        <dbReference type="ARBA" id="ARBA00022574"/>
    </source>
</evidence>